<protein>
    <recommendedName>
        <fullName evidence="2">AMP-dependent synthetase/ligase domain-containing protein</fullName>
    </recommendedName>
</protein>
<organism evidence="1">
    <name type="scientific">marine sediment metagenome</name>
    <dbReference type="NCBI Taxonomy" id="412755"/>
    <lineage>
        <taxon>unclassified sequences</taxon>
        <taxon>metagenomes</taxon>
        <taxon>ecological metagenomes</taxon>
    </lineage>
</organism>
<evidence type="ECO:0008006" key="2">
    <source>
        <dbReference type="Google" id="ProtNLM"/>
    </source>
</evidence>
<sequence>MPPPQREDWLNQRLAKQVRFAYRHAPAVKKQFDDVGVSPGAIRGIRDLQRLPVTTKDDLLKLQQAVPPFGGLLAVPLNSLRRIYVSPGPIYDAWGAERVTAAVRGFVRMGLPKPGDIVLVSTAYHLVPAGLFLTDALDVLGCTVVPAGIGQSELQVKILHDLKATAIFSFPSFTMTILKKAEEMGYDMKRDFNLKFTTGGGERHIQILRKVFEDKYGLVVGDGYATADIGSVAYDCGLGQGYHYDD</sequence>
<dbReference type="AlphaFoldDB" id="X1UYB1"/>
<dbReference type="PANTHER" id="PTHR43845:SF1">
    <property type="entry name" value="BLR5969 PROTEIN"/>
    <property type="match status" value="1"/>
</dbReference>
<accession>X1UYB1</accession>
<proteinExistence type="predicted"/>
<comment type="caution">
    <text evidence="1">The sequence shown here is derived from an EMBL/GenBank/DDBJ whole genome shotgun (WGS) entry which is preliminary data.</text>
</comment>
<evidence type="ECO:0000313" key="1">
    <source>
        <dbReference type="EMBL" id="GAJ04891.1"/>
    </source>
</evidence>
<gene>
    <name evidence="1" type="ORF">S12H4_44894</name>
</gene>
<dbReference type="SUPFAM" id="SSF56801">
    <property type="entry name" value="Acetyl-CoA synthetase-like"/>
    <property type="match status" value="1"/>
</dbReference>
<name>X1UYB1_9ZZZZ</name>
<dbReference type="EMBL" id="BARW01027703">
    <property type="protein sequence ID" value="GAJ04891.1"/>
    <property type="molecule type" value="Genomic_DNA"/>
</dbReference>
<dbReference type="Gene3D" id="3.40.50.12780">
    <property type="entry name" value="N-terminal domain of ligase-like"/>
    <property type="match status" value="1"/>
</dbReference>
<dbReference type="PANTHER" id="PTHR43845">
    <property type="entry name" value="BLR5969 PROTEIN"/>
    <property type="match status" value="1"/>
</dbReference>
<feature type="non-terminal residue" evidence="1">
    <location>
        <position position="246"/>
    </location>
</feature>
<reference evidence="1" key="1">
    <citation type="journal article" date="2014" name="Front. Microbiol.">
        <title>High frequency of phylogenetically diverse reductive dehalogenase-homologous genes in deep subseafloor sedimentary metagenomes.</title>
        <authorList>
            <person name="Kawai M."/>
            <person name="Futagami T."/>
            <person name="Toyoda A."/>
            <person name="Takaki Y."/>
            <person name="Nishi S."/>
            <person name="Hori S."/>
            <person name="Arai W."/>
            <person name="Tsubouchi T."/>
            <person name="Morono Y."/>
            <person name="Uchiyama I."/>
            <person name="Ito T."/>
            <person name="Fujiyama A."/>
            <person name="Inagaki F."/>
            <person name="Takami H."/>
        </authorList>
    </citation>
    <scope>NUCLEOTIDE SEQUENCE</scope>
    <source>
        <strain evidence="1">Expedition CK06-06</strain>
    </source>
</reference>
<dbReference type="InterPro" id="IPR042099">
    <property type="entry name" value="ANL_N_sf"/>
</dbReference>